<accession>A0A919YP31</accession>
<dbReference type="InterPro" id="IPR004360">
    <property type="entry name" value="Glyas_Fos-R_dOase_dom"/>
</dbReference>
<proteinExistence type="predicted"/>
<feature type="domain" description="VOC" evidence="2">
    <location>
        <begin position="10"/>
        <end position="124"/>
    </location>
</feature>
<dbReference type="AlphaFoldDB" id="A0A919YP31"/>
<keyword evidence="4" id="KW-1185">Reference proteome</keyword>
<protein>
    <recommendedName>
        <fullName evidence="2">VOC domain-containing protein</fullName>
    </recommendedName>
</protein>
<dbReference type="GO" id="GO:0004462">
    <property type="term" value="F:lactoylglutathione lyase activity"/>
    <property type="evidence" value="ECO:0007669"/>
    <property type="project" value="InterPro"/>
</dbReference>
<comment type="caution">
    <text evidence="3">The sequence shown here is derived from an EMBL/GenBank/DDBJ whole genome shotgun (WGS) entry which is preliminary data.</text>
</comment>
<dbReference type="RefSeq" id="WP_213516747.1">
    <property type="nucleotide sequence ID" value="NZ_BOSE01000005.1"/>
</dbReference>
<sequence length="137" mass="15845">MRRTEFQLKGIAQISIRVHNMEAAVQFYRDILGLKLLFQVPNMTFFECNGVQIVLSIAESAQFDHPSSVFYFNVDDIHAAYELLVEKQVQFLDKPHKVVETGHSETWMTFFYDPDQNVHALMCEIPTLLDEAGQPHK</sequence>
<dbReference type="Gene3D" id="3.10.180.10">
    <property type="entry name" value="2,3-Dihydroxybiphenyl 1,2-Dioxygenase, domain 1"/>
    <property type="match status" value="1"/>
</dbReference>
<dbReference type="CDD" id="cd06587">
    <property type="entry name" value="VOC"/>
    <property type="match status" value="1"/>
</dbReference>
<keyword evidence="1" id="KW-0479">Metal-binding</keyword>
<dbReference type="InterPro" id="IPR037523">
    <property type="entry name" value="VOC_core"/>
</dbReference>
<evidence type="ECO:0000256" key="1">
    <source>
        <dbReference type="ARBA" id="ARBA00022723"/>
    </source>
</evidence>
<organism evidence="3 4">
    <name type="scientific">Paenibacillus montaniterrae</name>
    <dbReference type="NCBI Taxonomy" id="429341"/>
    <lineage>
        <taxon>Bacteria</taxon>
        <taxon>Bacillati</taxon>
        <taxon>Bacillota</taxon>
        <taxon>Bacilli</taxon>
        <taxon>Bacillales</taxon>
        <taxon>Paenibacillaceae</taxon>
        <taxon>Paenibacillus</taxon>
    </lineage>
</organism>
<dbReference type="PROSITE" id="PS00934">
    <property type="entry name" value="GLYOXALASE_I_1"/>
    <property type="match status" value="1"/>
</dbReference>
<reference evidence="3" key="1">
    <citation type="submission" date="2021-03" db="EMBL/GenBank/DDBJ databases">
        <title>Antimicrobial resistance genes in bacteria isolated from Japanese honey, and their potential for conferring macrolide and lincosamide resistance in the American foulbrood pathogen Paenibacillus larvae.</title>
        <authorList>
            <person name="Okamoto M."/>
            <person name="Kumagai M."/>
            <person name="Kanamori H."/>
            <person name="Takamatsu D."/>
        </authorList>
    </citation>
    <scope>NUCLEOTIDE SEQUENCE</scope>
    <source>
        <strain evidence="3">J40TS1</strain>
    </source>
</reference>
<dbReference type="InterPro" id="IPR018146">
    <property type="entry name" value="Glyoxalase_1_CS"/>
</dbReference>
<dbReference type="PROSITE" id="PS51819">
    <property type="entry name" value="VOC"/>
    <property type="match status" value="1"/>
</dbReference>
<name>A0A919YP31_9BACL</name>
<evidence type="ECO:0000313" key="3">
    <source>
        <dbReference type="EMBL" id="GIP17443.1"/>
    </source>
</evidence>
<dbReference type="EMBL" id="BOSE01000005">
    <property type="protein sequence ID" value="GIP17443.1"/>
    <property type="molecule type" value="Genomic_DNA"/>
</dbReference>
<evidence type="ECO:0000313" key="4">
    <source>
        <dbReference type="Proteomes" id="UP000683139"/>
    </source>
</evidence>
<dbReference type="GO" id="GO:0046872">
    <property type="term" value="F:metal ion binding"/>
    <property type="evidence" value="ECO:0007669"/>
    <property type="project" value="UniProtKB-KW"/>
</dbReference>
<dbReference type="SUPFAM" id="SSF54593">
    <property type="entry name" value="Glyoxalase/Bleomycin resistance protein/Dihydroxybiphenyl dioxygenase"/>
    <property type="match status" value="1"/>
</dbReference>
<evidence type="ECO:0000259" key="2">
    <source>
        <dbReference type="PROSITE" id="PS51819"/>
    </source>
</evidence>
<gene>
    <name evidence="3" type="ORF">J40TS1_30850</name>
</gene>
<dbReference type="Proteomes" id="UP000683139">
    <property type="component" value="Unassembled WGS sequence"/>
</dbReference>
<dbReference type="InterPro" id="IPR029068">
    <property type="entry name" value="Glyas_Bleomycin-R_OHBP_Dase"/>
</dbReference>
<dbReference type="Pfam" id="PF00903">
    <property type="entry name" value="Glyoxalase"/>
    <property type="match status" value="1"/>
</dbReference>